<evidence type="ECO:0000313" key="2">
    <source>
        <dbReference type="Proteomes" id="UP000242146"/>
    </source>
</evidence>
<accession>A0A1X2GPI3</accession>
<evidence type="ECO:0000313" key="1">
    <source>
        <dbReference type="EMBL" id="ORX58334.1"/>
    </source>
</evidence>
<organism evidence="1 2">
    <name type="scientific">Hesseltinella vesiculosa</name>
    <dbReference type="NCBI Taxonomy" id="101127"/>
    <lineage>
        <taxon>Eukaryota</taxon>
        <taxon>Fungi</taxon>
        <taxon>Fungi incertae sedis</taxon>
        <taxon>Mucoromycota</taxon>
        <taxon>Mucoromycotina</taxon>
        <taxon>Mucoromycetes</taxon>
        <taxon>Mucorales</taxon>
        <taxon>Cunninghamellaceae</taxon>
        <taxon>Hesseltinella</taxon>
    </lineage>
</organism>
<protein>
    <submittedName>
        <fullName evidence="1">Uncharacterized protein</fullName>
    </submittedName>
</protein>
<dbReference type="AlphaFoldDB" id="A0A1X2GPI3"/>
<reference evidence="1 2" key="1">
    <citation type="submission" date="2016-07" db="EMBL/GenBank/DDBJ databases">
        <title>Pervasive Adenine N6-methylation of Active Genes in Fungi.</title>
        <authorList>
            <consortium name="DOE Joint Genome Institute"/>
            <person name="Mondo S.J."/>
            <person name="Dannebaum R.O."/>
            <person name="Kuo R.C."/>
            <person name="Labutti K."/>
            <person name="Haridas S."/>
            <person name="Kuo A."/>
            <person name="Salamov A."/>
            <person name="Ahrendt S.R."/>
            <person name="Lipzen A."/>
            <person name="Sullivan W."/>
            <person name="Andreopoulos W.B."/>
            <person name="Clum A."/>
            <person name="Lindquist E."/>
            <person name="Daum C."/>
            <person name="Ramamoorthy G.K."/>
            <person name="Gryganskyi A."/>
            <person name="Culley D."/>
            <person name="Magnuson J.K."/>
            <person name="James T.Y."/>
            <person name="O'Malley M.A."/>
            <person name="Stajich J.E."/>
            <person name="Spatafora J.W."/>
            <person name="Visel A."/>
            <person name="Grigoriev I.V."/>
        </authorList>
    </citation>
    <scope>NUCLEOTIDE SEQUENCE [LARGE SCALE GENOMIC DNA]</scope>
    <source>
        <strain evidence="1 2">NRRL 3301</strain>
    </source>
</reference>
<name>A0A1X2GPI3_9FUNG</name>
<dbReference type="STRING" id="101127.A0A1X2GPI3"/>
<dbReference type="Proteomes" id="UP000242146">
    <property type="component" value="Unassembled WGS sequence"/>
</dbReference>
<proteinExistence type="predicted"/>
<sequence length="168" mass="19403">MCSIAKTDYMIMLDKLALAKVPEKAWMLGEKNVTEMLFAYRKECLEDCNRYTALDDHFNELLAMSSVIVLQNRTGRLIGEEPCTQAITIWKQCLADNTRLHLTFMPSALNPTDSPSRLDLTKNSEWSISLMSFRKLDHRWGPHDVDAFASSRNHHLPHYLTWRYDPAA</sequence>
<keyword evidence="2" id="KW-1185">Reference proteome</keyword>
<dbReference type="EMBL" id="MCGT01000007">
    <property type="protein sequence ID" value="ORX58334.1"/>
    <property type="molecule type" value="Genomic_DNA"/>
</dbReference>
<gene>
    <name evidence="1" type="ORF">DM01DRAFT_316966</name>
</gene>
<dbReference type="OrthoDB" id="2400069at2759"/>
<comment type="caution">
    <text evidence="1">The sequence shown here is derived from an EMBL/GenBank/DDBJ whole genome shotgun (WGS) entry which is preliminary data.</text>
</comment>